<dbReference type="EMBL" id="BMGM01000013">
    <property type="protein sequence ID" value="GGE44446.1"/>
    <property type="molecule type" value="Genomic_DNA"/>
</dbReference>
<proteinExistence type="predicted"/>
<accession>A0ABQ1SLG0</accession>
<name>A0ABQ1SLG0_9FLAO</name>
<evidence type="ECO:0000313" key="2">
    <source>
        <dbReference type="Proteomes" id="UP000599179"/>
    </source>
</evidence>
<dbReference type="Proteomes" id="UP000599179">
    <property type="component" value="Unassembled WGS sequence"/>
</dbReference>
<evidence type="ECO:0000313" key="1">
    <source>
        <dbReference type="EMBL" id="GGE44446.1"/>
    </source>
</evidence>
<keyword evidence="2" id="KW-1185">Reference proteome</keyword>
<reference evidence="2" key="1">
    <citation type="journal article" date="2019" name="Int. J. Syst. Evol. Microbiol.">
        <title>The Global Catalogue of Microorganisms (GCM) 10K type strain sequencing project: providing services to taxonomists for standard genome sequencing and annotation.</title>
        <authorList>
            <consortium name="The Broad Institute Genomics Platform"/>
            <consortium name="The Broad Institute Genome Sequencing Center for Infectious Disease"/>
            <person name="Wu L."/>
            <person name="Ma J."/>
        </authorList>
    </citation>
    <scope>NUCLEOTIDE SEQUENCE [LARGE SCALE GENOMIC DNA]</scope>
    <source>
        <strain evidence="2">CGMCC 1.12931</strain>
    </source>
</reference>
<sequence length="71" mass="8436">MKEFKKGEFESFAFNGLFESNNKTYLSLSKYDKHTFRATAYDYQSEWEESNLPEIVKCYVADVDYRGLPRC</sequence>
<gene>
    <name evidence="1" type="ORF">GCM10010832_25580</name>
</gene>
<protein>
    <submittedName>
        <fullName evidence="1">Uncharacterized protein</fullName>
    </submittedName>
</protein>
<dbReference type="RefSeq" id="WP_188459548.1">
    <property type="nucleotide sequence ID" value="NZ_BMGM01000013.1"/>
</dbReference>
<comment type="caution">
    <text evidence="1">The sequence shown here is derived from an EMBL/GenBank/DDBJ whole genome shotgun (WGS) entry which is preliminary data.</text>
</comment>
<organism evidence="1 2">
    <name type="scientific">Psychroflexus planctonicus</name>
    <dbReference type="NCBI Taxonomy" id="1526575"/>
    <lineage>
        <taxon>Bacteria</taxon>
        <taxon>Pseudomonadati</taxon>
        <taxon>Bacteroidota</taxon>
        <taxon>Flavobacteriia</taxon>
        <taxon>Flavobacteriales</taxon>
        <taxon>Flavobacteriaceae</taxon>
        <taxon>Psychroflexus</taxon>
    </lineage>
</organism>